<feature type="domain" description="Outer membrane protein beta-barrel" evidence="1">
    <location>
        <begin position="215"/>
        <end position="344"/>
    </location>
</feature>
<dbReference type="InterPro" id="IPR025665">
    <property type="entry name" value="Beta-barrel_OMP_2"/>
</dbReference>
<dbReference type="Proteomes" id="UP000240708">
    <property type="component" value="Unassembled WGS sequence"/>
</dbReference>
<evidence type="ECO:0000313" key="2">
    <source>
        <dbReference type="EMBL" id="PSL06383.1"/>
    </source>
</evidence>
<protein>
    <submittedName>
        <fullName evidence="2">Outer membrane protein with beta-barrel domain</fullName>
    </submittedName>
</protein>
<dbReference type="Pfam" id="PF13568">
    <property type="entry name" value="OMP_b-brl_2"/>
    <property type="match status" value="1"/>
</dbReference>
<gene>
    <name evidence="2" type="ORF">CLV48_102199</name>
</gene>
<comment type="caution">
    <text evidence="2">The sequence shown here is derived from an EMBL/GenBank/DDBJ whole genome shotgun (WGS) entry which is preliminary data.</text>
</comment>
<sequence length="368" mass="41344">MQKRTSLPAILQEKKEVNKILENETMKKYLLLFCLLGFVQLAFGTKLETNNQVEKDTILIEFGKSGKIVLVVDNKEDFDKLKNMNVNQIISELDLKIDEQTGELVVVEVSGKKGTKEIVKVTEDWNKTEVTVGGVKILVDESNPGNTKVKVETRGRKASDPPFRTYFNLDLGINNYLDANGNFPGSSAPYAVKGWGSWNLGLNWMASQRISKGFNWDIGLGVQWYNFKFENRDFQAVRGDGEIDFIQRTDVDGFKSKISASYLTAMSLFRLDFGKMNDNGRKGLRIAAGPYAGYRLGGTSKYVYRPIDGGGRRKESQNTGIYLNNFRYGIRGEVGIGRFNFFTTYDLNPLFEKGAGPELNALSFGVIF</sequence>
<accession>A0A2P8EA83</accession>
<evidence type="ECO:0000313" key="3">
    <source>
        <dbReference type="Proteomes" id="UP000240708"/>
    </source>
</evidence>
<organism evidence="2 3">
    <name type="scientific">Cecembia rubra</name>
    <dbReference type="NCBI Taxonomy" id="1485585"/>
    <lineage>
        <taxon>Bacteria</taxon>
        <taxon>Pseudomonadati</taxon>
        <taxon>Bacteroidota</taxon>
        <taxon>Cytophagia</taxon>
        <taxon>Cytophagales</taxon>
        <taxon>Cyclobacteriaceae</taxon>
        <taxon>Cecembia</taxon>
    </lineage>
</organism>
<keyword evidence="3" id="KW-1185">Reference proteome</keyword>
<reference evidence="2 3" key="1">
    <citation type="submission" date="2018-03" db="EMBL/GenBank/DDBJ databases">
        <title>Genomic Encyclopedia of Archaeal and Bacterial Type Strains, Phase II (KMG-II): from individual species to whole genera.</title>
        <authorList>
            <person name="Goeker M."/>
        </authorList>
    </citation>
    <scope>NUCLEOTIDE SEQUENCE [LARGE SCALE GENOMIC DNA]</scope>
    <source>
        <strain evidence="2 3">DSM 28057</strain>
    </source>
</reference>
<proteinExistence type="predicted"/>
<evidence type="ECO:0000259" key="1">
    <source>
        <dbReference type="Pfam" id="PF13568"/>
    </source>
</evidence>
<name>A0A2P8EA83_9BACT</name>
<dbReference type="EMBL" id="PYGF01000002">
    <property type="protein sequence ID" value="PSL06383.1"/>
    <property type="molecule type" value="Genomic_DNA"/>
</dbReference>
<dbReference type="AlphaFoldDB" id="A0A2P8EA83"/>